<evidence type="ECO:0008006" key="3">
    <source>
        <dbReference type="Google" id="ProtNLM"/>
    </source>
</evidence>
<evidence type="ECO:0000313" key="1">
    <source>
        <dbReference type="EMBL" id="KKQ98933.1"/>
    </source>
</evidence>
<reference evidence="1 2" key="1">
    <citation type="journal article" date="2015" name="Nature">
        <title>rRNA introns, odd ribosomes, and small enigmatic genomes across a large radiation of phyla.</title>
        <authorList>
            <person name="Brown C.T."/>
            <person name="Hug L.A."/>
            <person name="Thomas B.C."/>
            <person name="Sharon I."/>
            <person name="Castelle C.J."/>
            <person name="Singh A."/>
            <person name="Wilkins M.J."/>
            <person name="Williams K.H."/>
            <person name="Banfield J.F."/>
        </authorList>
    </citation>
    <scope>NUCLEOTIDE SEQUENCE [LARGE SCALE GENOMIC DNA]</scope>
</reference>
<accession>A0A0G0M437</accession>
<dbReference type="EMBL" id="LBWB01000030">
    <property type="protein sequence ID" value="KKQ98933.1"/>
    <property type="molecule type" value="Genomic_DNA"/>
</dbReference>
<organism evidence="1 2">
    <name type="scientific">Candidatus Woesebacteria bacterium GW2011_GWB1_39_12</name>
    <dbReference type="NCBI Taxonomy" id="1618574"/>
    <lineage>
        <taxon>Bacteria</taxon>
        <taxon>Candidatus Woeseibacteriota</taxon>
    </lineage>
</organism>
<dbReference type="Gene3D" id="1.10.30.50">
    <property type="match status" value="1"/>
</dbReference>
<sequence length="202" mass="22543">MTDVVDVGDLIKNELLPVLHPAISVHYAERNGPYHVYSCATGKGNAPQPELIAAIPVDILLSLIGERIVFHVPLGGKNFSCVVGADWFQRRHRTGSNRLAVFKKATHCVVCGTEAKEWQMSLQSDGEVHLDLKAENGCILTRDHIIPQSKYRFVFGTNKEIDSMQNSQVMCEICNNDKSDTLPEGVFCWFDETTIGNDNWII</sequence>
<dbReference type="Proteomes" id="UP000033881">
    <property type="component" value="Unassembled WGS sequence"/>
</dbReference>
<name>A0A0G0M437_9BACT</name>
<protein>
    <recommendedName>
        <fullName evidence="3">HNH endonuclease</fullName>
    </recommendedName>
</protein>
<proteinExistence type="predicted"/>
<dbReference type="STRING" id="1618574.UT24_C0030G0011"/>
<comment type="caution">
    <text evidence="1">The sequence shown here is derived from an EMBL/GenBank/DDBJ whole genome shotgun (WGS) entry which is preliminary data.</text>
</comment>
<evidence type="ECO:0000313" key="2">
    <source>
        <dbReference type="Proteomes" id="UP000033881"/>
    </source>
</evidence>
<dbReference type="AlphaFoldDB" id="A0A0G0M437"/>
<gene>
    <name evidence="1" type="ORF">UT24_C0030G0011</name>
</gene>